<feature type="active site" description="Proton donor" evidence="3">
    <location>
        <position position="272"/>
    </location>
</feature>
<dbReference type="GO" id="GO:0033961">
    <property type="term" value="F:cis-stilbene-oxide hydrolase activity"/>
    <property type="evidence" value="ECO:0007669"/>
    <property type="project" value="UniProtKB-EC"/>
</dbReference>
<feature type="active site" description="Proton acceptor" evidence="3">
    <location>
        <position position="320"/>
    </location>
</feature>
<dbReference type="GO" id="GO:0097176">
    <property type="term" value="P:epoxide metabolic process"/>
    <property type="evidence" value="ECO:0007669"/>
    <property type="project" value="TreeGrafter"/>
</dbReference>
<accession>A0A6I8LLX6</accession>
<sequence>MMDELRERLRRTRRVTLPWSADETRGVTGTRLDELLARWADGYDWDVHERRIRALPWVTVGGLRVIHQRSADPGAPVVVLLHGWPDSVLRFERVLPLLADAHVVVPALPGFPFAAPLTAPGMSAGRMAEVVAGALAELGYPRYTVSGGDVGGTVAEVLAGNHPDRVAALHLTNVAPQRALTADPAALDPDAAAYLARAARWFRAEGGYIAEQSTRPNTLAVALGDSPAGLAAWIAEKLESWSGASAFTVDELLTWITAYWVTGTIGTSFTTYTEPVPLPGRLETPTVLSVFPHDIKPEPRSYAEAFLNIREYVEHPAGGHFAAWEAPEAYARDVRRATELGGQAAGKQAETDRPAAPLTGLAEINHRPWRAGRIS</sequence>
<dbReference type="InterPro" id="IPR000639">
    <property type="entry name" value="Epox_hydrolase-like"/>
</dbReference>
<comment type="similarity">
    <text evidence="1">Belongs to the peptidase S33 family.</text>
</comment>
<feature type="region of interest" description="Disordered" evidence="4">
    <location>
        <begin position="341"/>
        <end position="362"/>
    </location>
</feature>
<dbReference type="PANTHER" id="PTHR21661">
    <property type="entry name" value="EPOXIDE HYDROLASE 1-RELATED"/>
    <property type="match status" value="1"/>
</dbReference>
<feature type="active site" description="Nucleophile" evidence="3">
    <location>
        <position position="149"/>
    </location>
</feature>
<dbReference type="Gene3D" id="3.40.50.1820">
    <property type="entry name" value="alpha/beta hydrolase"/>
    <property type="match status" value="1"/>
</dbReference>
<reference evidence="6 7" key="1">
    <citation type="submission" date="2019-09" db="EMBL/GenBank/DDBJ databases">
        <authorList>
            <person name="Leyn A S."/>
        </authorList>
    </citation>
    <scope>NUCLEOTIDE SEQUENCE [LARGE SCALE GENOMIC DNA]</scope>
    <source>
        <strain evidence="6">AA231_1</strain>
    </source>
</reference>
<dbReference type="EMBL" id="CABVGP010000001">
    <property type="protein sequence ID" value="VVJ18021.1"/>
    <property type="molecule type" value="Genomic_DNA"/>
</dbReference>
<dbReference type="EC" id="3.3.2.9" evidence="6"/>
<gene>
    <name evidence="6" type="ORF">AA23TX_03042</name>
</gene>
<dbReference type="SUPFAM" id="SSF53474">
    <property type="entry name" value="alpha/beta-Hydrolases"/>
    <property type="match status" value="1"/>
</dbReference>
<evidence type="ECO:0000256" key="3">
    <source>
        <dbReference type="PIRSR" id="PIRSR001112-1"/>
    </source>
</evidence>
<evidence type="ECO:0000259" key="5">
    <source>
        <dbReference type="Pfam" id="PF00561"/>
    </source>
</evidence>
<dbReference type="InterPro" id="IPR000073">
    <property type="entry name" value="AB_hydrolase_1"/>
</dbReference>
<dbReference type="Proteomes" id="UP000399805">
    <property type="component" value="Unassembled WGS sequence"/>
</dbReference>
<dbReference type="PANTHER" id="PTHR21661:SF35">
    <property type="entry name" value="EPOXIDE HYDROLASE"/>
    <property type="match status" value="1"/>
</dbReference>
<feature type="domain" description="AB hydrolase-1" evidence="5">
    <location>
        <begin position="76"/>
        <end position="202"/>
    </location>
</feature>
<protein>
    <submittedName>
        <fullName evidence="6">Epoxide hydrolase (EC)</fullName>
        <ecNumber evidence="6">3.3.2.9</ecNumber>
    </submittedName>
</protein>
<dbReference type="InterPro" id="IPR029058">
    <property type="entry name" value="AB_hydrolase_fold"/>
</dbReference>
<name>A0A6I8LLX6_9PSEU</name>
<dbReference type="PRINTS" id="PR00412">
    <property type="entry name" value="EPOXHYDRLASE"/>
</dbReference>
<keyword evidence="7" id="KW-1185">Reference proteome</keyword>
<evidence type="ECO:0000256" key="4">
    <source>
        <dbReference type="SAM" id="MobiDB-lite"/>
    </source>
</evidence>
<evidence type="ECO:0000256" key="1">
    <source>
        <dbReference type="ARBA" id="ARBA00010088"/>
    </source>
</evidence>
<keyword evidence="2 6" id="KW-0378">Hydrolase</keyword>
<dbReference type="RefSeq" id="WP_155543096.1">
    <property type="nucleotide sequence ID" value="NZ_CABVGP010000001.1"/>
</dbReference>
<proteinExistence type="inferred from homology"/>
<dbReference type="AlphaFoldDB" id="A0A6I8LLX6"/>
<organism evidence="6 7">
    <name type="scientific">Amycolatopsis camponoti</name>
    <dbReference type="NCBI Taxonomy" id="2606593"/>
    <lineage>
        <taxon>Bacteria</taxon>
        <taxon>Bacillati</taxon>
        <taxon>Actinomycetota</taxon>
        <taxon>Actinomycetes</taxon>
        <taxon>Pseudonocardiales</taxon>
        <taxon>Pseudonocardiaceae</taxon>
        <taxon>Amycolatopsis</taxon>
    </lineage>
</organism>
<evidence type="ECO:0000256" key="2">
    <source>
        <dbReference type="ARBA" id="ARBA00022801"/>
    </source>
</evidence>
<dbReference type="Pfam" id="PF00561">
    <property type="entry name" value="Abhydrolase_1"/>
    <property type="match status" value="1"/>
</dbReference>
<evidence type="ECO:0000313" key="6">
    <source>
        <dbReference type="EMBL" id="VVJ18021.1"/>
    </source>
</evidence>
<evidence type="ECO:0000313" key="7">
    <source>
        <dbReference type="Proteomes" id="UP000399805"/>
    </source>
</evidence>
<dbReference type="InterPro" id="IPR016292">
    <property type="entry name" value="Epoxide_hydrolase"/>
</dbReference>
<dbReference type="PIRSF" id="PIRSF001112">
    <property type="entry name" value="Epoxide_hydrolase"/>
    <property type="match status" value="1"/>
</dbReference>